<dbReference type="SMART" id="SM00482">
    <property type="entry name" value="POLAc"/>
    <property type="match status" value="1"/>
</dbReference>
<dbReference type="Proteomes" id="UP000019277">
    <property type="component" value="Unassembled WGS sequence"/>
</dbReference>
<dbReference type="RefSeq" id="WP_035278923.1">
    <property type="nucleotide sequence ID" value="NZ_AYXG01000033.1"/>
</dbReference>
<dbReference type="PANTHER" id="PTHR10133:SF27">
    <property type="entry name" value="DNA POLYMERASE NU"/>
    <property type="match status" value="1"/>
</dbReference>
<dbReference type="STRING" id="909613.UO65_0872"/>
<feature type="region of interest" description="Disordered" evidence="4">
    <location>
        <begin position="1"/>
        <end position="32"/>
    </location>
</feature>
<dbReference type="GO" id="GO:0003677">
    <property type="term" value="F:DNA binding"/>
    <property type="evidence" value="ECO:0007669"/>
    <property type="project" value="InterPro"/>
</dbReference>
<protein>
    <recommendedName>
        <fullName evidence="1">DNA-directed DNA polymerase</fullName>
        <ecNumber evidence="1">2.7.7.7</ecNumber>
    </recommendedName>
</protein>
<comment type="catalytic activity">
    <reaction evidence="3">
        <text>DNA(n) + a 2'-deoxyribonucleoside 5'-triphosphate = DNA(n+1) + diphosphate</text>
        <dbReference type="Rhea" id="RHEA:22508"/>
        <dbReference type="Rhea" id="RHEA-COMP:17339"/>
        <dbReference type="Rhea" id="RHEA-COMP:17340"/>
        <dbReference type="ChEBI" id="CHEBI:33019"/>
        <dbReference type="ChEBI" id="CHEBI:61560"/>
        <dbReference type="ChEBI" id="CHEBI:173112"/>
        <dbReference type="EC" id="2.7.7.7"/>
    </reaction>
</comment>
<proteinExistence type="predicted"/>
<sequence length="563" mass="59538">MRVVVVPGEDGGGRAVVSGDAAPGGGGGGEVGEVGEVTEVADLAGWMGELERRVGPRWVVPSLAEVYPALLRAGVRLGRCHDLGLAEAILLAFEERAGRPRNVAAAWARPRGLPEPEDAKPQARGEQPALFEADRRTTPAGADPVAQAVDVLADQERRIAGTARPDLLRLLVAAESAGGLAAAEMTHFGLPWRVDVHLDLLVSSLGPRPAPGARPARLAELAARISAAFSGRPINPDHPPSIVKAFAREGIEVDSARAWVLKGVEHPAVEPLLAYKELARLWAAHGWSWLDSWVEGGRFRPDYVVGGVVSGRWATRGGAALQLPKVLRTAVRADPGWALVVADAAQLEPRVLGALSGDPRFAEVAAGDDLYAGVAADAFDGDRDRAKTAMLSAMYGGTSGPAGALLAVLRKRFPVAVEYVEQAARAGEAGRVVRSRLGRTSPPPSEAWQERVSASGDEEVERRARLAARDWGRFTRNFVVQASAADWALAMLASLRRRLLGETAEIVFFQHDEVIVHCPAEVAPLVAAEVEAAALEASRLVFAGAVVQFPLAASIVDSYADAK</sequence>
<keyword evidence="7" id="KW-1185">Reference proteome</keyword>
<dbReference type="OrthoDB" id="4414061at2"/>
<reference evidence="6 7" key="1">
    <citation type="journal article" date="2014" name="Genome Announc.">
        <title>Draft Genome Sequence of the Antitrypanosomally Active Sponge-Associated Bacterium Actinokineospora sp. Strain EG49.</title>
        <authorList>
            <person name="Harjes J."/>
            <person name="Ryu T."/>
            <person name="Abdelmohsen U.R."/>
            <person name="Moitinho-Silva L."/>
            <person name="Horn H."/>
            <person name="Ravasi T."/>
            <person name="Hentschel U."/>
        </authorList>
    </citation>
    <scope>NUCLEOTIDE SEQUENCE [LARGE SCALE GENOMIC DNA]</scope>
    <source>
        <strain evidence="6 7">EG49</strain>
    </source>
</reference>
<dbReference type="EMBL" id="AYXG01000033">
    <property type="protein sequence ID" value="EWC63783.1"/>
    <property type="molecule type" value="Genomic_DNA"/>
</dbReference>
<evidence type="ECO:0000256" key="3">
    <source>
        <dbReference type="ARBA" id="ARBA00049244"/>
    </source>
</evidence>
<dbReference type="AlphaFoldDB" id="W7ITU5"/>
<evidence type="ECO:0000256" key="1">
    <source>
        <dbReference type="ARBA" id="ARBA00012417"/>
    </source>
</evidence>
<dbReference type="Gene3D" id="3.30.70.370">
    <property type="match status" value="1"/>
</dbReference>
<dbReference type="GO" id="GO:0003887">
    <property type="term" value="F:DNA-directed DNA polymerase activity"/>
    <property type="evidence" value="ECO:0007669"/>
    <property type="project" value="UniProtKB-EC"/>
</dbReference>
<evidence type="ECO:0000313" key="6">
    <source>
        <dbReference type="EMBL" id="EWC63783.1"/>
    </source>
</evidence>
<dbReference type="InterPro" id="IPR043502">
    <property type="entry name" value="DNA/RNA_pol_sf"/>
</dbReference>
<name>W7ITU5_9PSEU</name>
<evidence type="ECO:0000256" key="2">
    <source>
        <dbReference type="ARBA" id="ARBA00022705"/>
    </source>
</evidence>
<keyword evidence="2" id="KW-0235">DNA replication</keyword>
<organism evidence="6 7">
    <name type="scientific">Actinokineospora spheciospongiae</name>
    <dbReference type="NCBI Taxonomy" id="909613"/>
    <lineage>
        <taxon>Bacteria</taxon>
        <taxon>Bacillati</taxon>
        <taxon>Actinomycetota</taxon>
        <taxon>Actinomycetes</taxon>
        <taxon>Pseudonocardiales</taxon>
        <taxon>Pseudonocardiaceae</taxon>
        <taxon>Actinokineospora</taxon>
    </lineage>
</organism>
<dbReference type="PANTHER" id="PTHR10133">
    <property type="entry name" value="DNA POLYMERASE I"/>
    <property type="match status" value="1"/>
</dbReference>
<dbReference type="SUPFAM" id="SSF56672">
    <property type="entry name" value="DNA/RNA polymerases"/>
    <property type="match status" value="1"/>
</dbReference>
<keyword evidence="6" id="KW-0808">Transferase</keyword>
<dbReference type="NCBIfam" id="NF011538">
    <property type="entry name" value="PRK14975.1-1"/>
    <property type="match status" value="1"/>
</dbReference>
<gene>
    <name evidence="6" type="ORF">UO65_0872</name>
</gene>
<dbReference type="InterPro" id="IPR001098">
    <property type="entry name" value="DNA-dir_DNA_pol_A_palm_dom"/>
</dbReference>
<dbReference type="CDD" id="cd06444">
    <property type="entry name" value="DNA_pol_A"/>
    <property type="match status" value="1"/>
</dbReference>
<keyword evidence="6" id="KW-0548">Nucleotidyltransferase</keyword>
<feature type="domain" description="DNA-directed DNA polymerase family A palm" evidence="5">
    <location>
        <begin position="324"/>
        <end position="522"/>
    </location>
</feature>
<evidence type="ECO:0000313" key="7">
    <source>
        <dbReference type="Proteomes" id="UP000019277"/>
    </source>
</evidence>
<dbReference type="GO" id="GO:0006302">
    <property type="term" value="P:double-strand break repair"/>
    <property type="evidence" value="ECO:0007669"/>
    <property type="project" value="TreeGrafter"/>
</dbReference>
<dbReference type="eggNOG" id="COG0749">
    <property type="taxonomic scope" value="Bacteria"/>
</dbReference>
<dbReference type="EC" id="2.7.7.7" evidence="1"/>
<accession>W7ITU5</accession>
<dbReference type="PATRIC" id="fig|909613.9.peg.888"/>
<dbReference type="Gene3D" id="1.10.150.20">
    <property type="entry name" value="5' to 3' exonuclease, C-terminal subdomain"/>
    <property type="match status" value="1"/>
</dbReference>
<evidence type="ECO:0000256" key="4">
    <source>
        <dbReference type="SAM" id="MobiDB-lite"/>
    </source>
</evidence>
<evidence type="ECO:0000259" key="5">
    <source>
        <dbReference type="SMART" id="SM00482"/>
    </source>
</evidence>
<dbReference type="Pfam" id="PF00476">
    <property type="entry name" value="DNA_pol_A"/>
    <property type="match status" value="1"/>
</dbReference>
<comment type="caution">
    <text evidence="6">The sequence shown here is derived from an EMBL/GenBank/DDBJ whole genome shotgun (WGS) entry which is preliminary data.</text>
</comment>
<dbReference type="GO" id="GO:0006261">
    <property type="term" value="P:DNA-templated DNA replication"/>
    <property type="evidence" value="ECO:0007669"/>
    <property type="project" value="InterPro"/>
</dbReference>
<dbReference type="InterPro" id="IPR002298">
    <property type="entry name" value="DNA_polymerase_A"/>
</dbReference>
<feature type="compositionally biased region" description="Gly residues" evidence="4">
    <location>
        <begin position="22"/>
        <end position="32"/>
    </location>
</feature>